<proteinExistence type="predicted"/>
<sequence>MEKVLTKDAPEIDTDLKALATSPEVPATHSEAHLTDTIRMVILKIRDLRNLTVAQVEGIGKTLNKMVKLGTSPVIVLDEDYQSGKAFYNTVIVEKNIMEESNNLIRVLENANLDLKKWS</sequence>
<evidence type="ECO:0000313" key="2">
    <source>
        <dbReference type="Proteomes" id="UP001165064"/>
    </source>
</evidence>
<protein>
    <submittedName>
        <fullName evidence="1">Unnamed protein product</fullName>
    </submittedName>
</protein>
<dbReference type="EMBL" id="BSXS01016691">
    <property type="protein sequence ID" value="GMF08112.1"/>
    <property type="molecule type" value="Genomic_DNA"/>
</dbReference>
<keyword evidence="2" id="KW-1185">Reference proteome</keyword>
<accession>A0ACB5UCX2</accession>
<gene>
    <name evidence="1" type="ORF">Amon02_001316100</name>
</gene>
<name>A0ACB5UCX2_AMBMO</name>
<comment type="caution">
    <text evidence="1">The sequence shown here is derived from an EMBL/GenBank/DDBJ whole genome shotgun (WGS) entry which is preliminary data.</text>
</comment>
<dbReference type="Proteomes" id="UP001165064">
    <property type="component" value="Unassembled WGS sequence"/>
</dbReference>
<organism evidence="1 2">
    <name type="scientific">Ambrosiozyma monospora</name>
    <name type="common">Yeast</name>
    <name type="synonym">Endomycopsis monosporus</name>
    <dbReference type="NCBI Taxonomy" id="43982"/>
    <lineage>
        <taxon>Eukaryota</taxon>
        <taxon>Fungi</taxon>
        <taxon>Dikarya</taxon>
        <taxon>Ascomycota</taxon>
        <taxon>Saccharomycotina</taxon>
        <taxon>Pichiomycetes</taxon>
        <taxon>Pichiales</taxon>
        <taxon>Pichiaceae</taxon>
        <taxon>Ambrosiozyma</taxon>
    </lineage>
</organism>
<reference evidence="1" key="1">
    <citation type="submission" date="2023-04" db="EMBL/GenBank/DDBJ databases">
        <title>Ambrosiozyma monospora NBRC 10751.</title>
        <authorList>
            <person name="Ichikawa N."/>
            <person name="Sato H."/>
            <person name="Tonouchi N."/>
        </authorList>
    </citation>
    <scope>NUCLEOTIDE SEQUENCE</scope>
    <source>
        <strain evidence="1">NBRC 10751</strain>
    </source>
</reference>
<evidence type="ECO:0000313" key="1">
    <source>
        <dbReference type="EMBL" id="GMF08112.1"/>
    </source>
</evidence>